<proteinExistence type="inferred from homology"/>
<dbReference type="PANTHER" id="PTHR43780:SF2">
    <property type="entry name" value="1-AMINOCYCLOPROPANE-1-CARBOXYLATE DEAMINASE-RELATED"/>
    <property type="match status" value="1"/>
</dbReference>
<evidence type="ECO:0000313" key="6">
    <source>
        <dbReference type="Proteomes" id="UP001556196"/>
    </source>
</evidence>
<dbReference type="Proteomes" id="UP001556196">
    <property type="component" value="Unassembled WGS sequence"/>
</dbReference>
<accession>A0ABV3QX93</accession>
<dbReference type="InterPro" id="IPR036052">
    <property type="entry name" value="TrpB-like_PALP_sf"/>
</dbReference>
<organism evidence="5 6">
    <name type="scientific">Mesorhizobium marinum</name>
    <dbReference type="NCBI Taxonomy" id="3228790"/>
    <lineage>
        <taxon>Bacteria</taxon>
        <taxon>Pseudomonadati</taxon>
        <taxon>Pseudomonadota</taxon>
        <taxon>Alphaproteobacteria</taxon>
        <taxon>Hyphomicrobiales</taxon>
        <taxon>Phyllobacteriaceae</taxon>
        <taxon>Mesorhizobium</taxon>
    </lineage>
</organism>
<evidence type="ECO:0000259" key="4">
    <source>
        <dbReference type="Pfam" id="PF00291"/>
    </source>
</evidence>
<dbReference type="PANTHER" id="PTHR43780">
    <property type="entry name" value="1-AMINOCYCLOPROPANE-1-CARBOXYLATE DEAMINASE-RELATED"/>
    <property type="match status" value="1"/>
</dbReference>
<evidence type="ECO:0000313" key="5">
    <source>
        <dbReference type="EMBL" id="MEW9805694.1"/>
    </source>
</evidence>
<name>A0ABV3QX93_9HYPH</name>
<keyword evidence="3" id="KW-0663">Pyridoxal phosphate</keyword>
<protein>
    <submittedName>
        <fullName evidence="5">Pyridoxal-phosphate dependent enzyme</fullName>
    </submittedName>
</protein>
<reference evidence="5 6" key="1">
    <citation type="submission" date="2024-06" db="EMBL/GenBank/DDBJ databases">
        <authorList>
            <person name="Tuo L."/>
        </authorList>
    </citation>
    <scope>NUCLEOTIDE SEQUENCE [LARGE SCALE GENOMIC DNA]</scope>
    <source>
        <strain evidence="5 6">ZMM04-5</strain>
    </source>
</reference>
<evidence type="ECO:0000256" key="2">
    <source>
        <dbReference type="ARBA" id="ARBA00008639"/>
    </source>
</evidence>
<dbReference type="EMBL" id="JBFOCI010000002">
    <property type="protein sequence ID" value="MEW9805694.1"/>
    <property type="molecule type" value="Genomic_DNA"/>
</dbReference>
<evidence type="ECO:0000256" key="1">
    <source>
        <dbReference type="ARBA" id="ARBA00001933"/>
    </source>
</evidence>
<dbReference type="Gene3D" id="3.40.50.1100">
    <property type="match status" value="2"/>
</dbReference>
<dbReference type="PIRSF" id="PIRSF006278">
    <property type="entry name" value="ACCD_DCysDesulf"/>
    <property type="match status" value="1"/>
</dbReference>
<evidence type="ECO:0000256" key="3">
    <source>
        <dbReference type="ARBA" id="ARBA00022898"/>
    </source>
</evidence>
<dbReference type="InterPro" id="IPR001926">
    <property type="entry name" value="TrpB-like_PALP"/>
</dbReference>
<keyword evidence="6" id="KW-1185">Reference proteome</keyword>
<comment type="caution">
    <text evidence="5">The sequence shown here is derived from an EMBL/GenBank/DDBJ whole genome shotgun (WGS) entry which is preliminary data.</text>
</comment>
<feature type="domain" description="Tryptophan synthase beta chain-like PALP" evidence="4">
    <location>
        <begin position="12"/>
        <end position="313"/>
    </location>
</feature>
<dbReference type="SUPFAM" id="SSF53686">
    <property type="entry name" value="Tryptophan synthase beta subunit-like PLP-dependent enzymes"/>
    <property type="match status" value="1"/>
</dbReference>
<gene>
    <name evidence="5" type="ORF">ABUE31_06850</name>
</gene>
<dbReference type="Pfam" id="PF00291">
    <property type="entry name" value="PALP"/>
    <property type="match status" value="1"/>
</dbReference>
<comment type="similarity">
    <text evidence="2">Belongs to the ACC deaminase/D-cysteine desulfhydrase family.</text>
</comment>
<sequence length="343" mass="37276">MTDFGHSRFALLDGPTPLRRMERLEATLGRRPLYIKRDDHMEAGLGGNKLRSLEFWVGAALEEEADVLVVAGEPNSNQCRLTAAAAAKAGLDCVIVHNAHQDDWAGRASALSRILGATIRFVGPMDENRRSNVVEDVAEQLRLDGRRPYVVGNGVVGALGYARAAAELLRQSDETGAGIRHVFLPGSMGPTETGFIFGNALLGNPFEVHLVSVEYGLADLAARIARIDRDLRRTTGLNPPPLEDAAIHYHMDYLGPGYARPTPQAEEAILALARHEAIFLEHTYTGKTFACFMDMAKGGALPADEAMCFLHTGGVPALFWQLDLFNLIRQPDSGRTEALLPAV</sequence>
<comment type="cofactor">
    <cofactor evidence="1">
        <name>pyridoxal 5'-phosphate</name>
        <dbReference type="ChEBI" id="CHEBI:597326"/>
    </cofactor>
</comment>
<dbReference type="InterPro" id="IPR027278">
    <property type="entry name" value="ACCD_DCysDesulf"/>
</dbReference>
<dbReference type="RefSeq" id="WP_367722783.1">
    <property type="nucleotide sequence ID" value="NZ_JBFOCI010000002.1"/>
</dbReference>